<feature type="transmembrane region" description="Helical" evidence="5">
    <location>
        <begin position="177"/>
        <end position="196"/>
    </location>
</feature>
<evidence type="ECO:0000256" key="3">
    <source>
        <dbReference type="ARBA" id="ARBA00022989"/>
    </source>
</evidence>
<dbReference type="GO" id="GO:0016020">
    <property type="term" value="C:membrane"/>
    <property type="evidence" value="ECO:0007669"/>
    <property type="project" value="UniProtKB-SubCell"/>
</dbReference>
<dbReference type="Proteomes" id="UP000255279">
    <property type="component" value="Unassembled WGS sequence"/>
</dbReference>
<feature type="transmembrane region" description="Helical" evidence="5">
    <location>
        <begin position="134"/>
        <end position="157"/>
    </location>
</feature>
<dbReference type="PANTHER" id="PTHR11814">
    <property type="entry name" value="SULFATE TRANSPORTER"/>
    <property type="match status" value="1"/>
</dbReference>
<dbReference type="Proteomes" id="UP000190435">
    <property type="component" value="Unassembled WGS sequence"/>
</dbReference>
<evidence type="ECO:0000256" key="5">
    <source>
        <dbReference type="SAM" id="Phobius"/>
    </source>
</evidence>
<evidence type="ECO:0000256" key="1">
    <source>
        <dbReference type="ARBA" id="ARBA00004141"/>
    </source>
</evidence>
<reference evidence="8 10" key="2">
    <citation type="submission" date="2018-06" db="EMBL/GenBank/DDBJ databases">
        <authorList>
            <consortium name="Pathogen Informatics"/>
            <person name="Doyle S."/>
        </authorList>
    </citation>
    <scope>NUCLEOTIDE SEQUENCE [LARGE SCALE GENOMIC DNA]</scope>
    <source>
        <strain evidence="8 10">NCTC10293</strain>
    </source>
</reference>
<protein>
    <submittedName>
        <fullName evidence="7 8">Sulfate transporter</fullName>
    </submittedName>
</protein>
<evidence type="ECO:0000256" key="4">
    <source>
        <dbReference type="ARBA" id="ARBA00023136"/>
    </source>
</evidence>
<evidence type="ECO:0000313" key="9">
    <source>
        <dbReference type="Proteomes" id="UP000190435"/>
    </source>
</evidence>
<name>A0A1T0A155_9GAMM</name>
<dbReference type="AlphaFoldDB" id="A0A1T0A155"/>
<keyword evidence="3 5" id="KW-1133">Transmembrane helix</keyword>
<dbReference type="OrthoDB" id="9769739at2"/>
<keyword evidence="9" id="KW-1185">Reference proteome</keyword>
<gene>
    <name evidence="7" type="ORF">B0181_07235</name>
    <name evidence="8" type="ORF">NCTC10293_00125</name>
</gene>
<dbReference type="RefSeq" id="WP_078276832.1">
    <property type="nucleotide sequence ID" value="NZ_MUXU01000039.1"/>
</dbReference>
<dbReference type="CDD" id="cd07042">
    <property type="entry name" value="STAS_SulP_like_sulfate_transporter"/>
    <property type="match status" value="1"/>
</dbReference>
<evidence type="ECO:0000259" key="6">
    <source>
        <dbReference type="PROSITE" id="PS50801"/>
    </source>
</evidence>
<dbReference type="PROSITE" id="PS50801">
    <property type="entry name" value="STAS"/>
    <property type="match status" value="1"/>
</dbReference>
<organism evidence="7 9">
    <name type="scientific">Moraxella caviae</name>
    <dbReference type="NCBI Taxonomy" id="34060"/>
    <lineage>
        <taxon>Bacteria</taxon>
        <taxon>Pseudomonadati</taxon>
        <taxon>Pseudomonadota</taxon>
        <taxon>Gammaproteobacteria</taxon>
        <taxon>Moraxellales</taxon>
        <taxon>Moraxellaceae</taxon>
        <taxon>Moraxella</taxon>
    </lineage>
</organism>
<feature type="transmembrane region" description="Helical" evidence="5">
    <location>
        <begin position="217"/>
        <end position="242"/>
    </location>
</feature>
<dbReference type="EMBL" id="MUXU01000039">
    <property type="protein sequence ID" value="OOR89460.1"/>
    <property type="molecule type" value="Genomic_DNA"/>
</dbReference>
<reference evidence="7 9" key="1">
    <citation type="submission" date="2017-02" db="EMBL/GenBank/DDBJ databases">
        <title>Draft genome sequence of Moraxella caviae CCUG 355 type strain.</title>
        <authorList>
            <person name="Engstrom-Jakobsson H."/>
            <person name="Salva-Serra F."/>
            <person name="Thorell K."/>
            <person name="Gonzales-Siles L."/>
            <person name="Karlsson R."/>
            <person name="Boulund F."/>
            <person name="Engstrand L."/>
            <person name="Moore E."/>
        </authorList>
    </citation>
    <scope>NUCLEOTIDE SEQUENCE [LARGE SCALE GENOMIC DNA]</scope>
    <source>
        <strain evidence="7 9">CCUG 355</strain>
    </source>
</reference>
<dbReference type="InterPro" id="IPR036513">
    <property type="entry name" value="STAS_dom_sf"/>
</dbReference>
<accession>A0A1T0A155</accession>
<feature type="transmembrane region" description="Helical" evidence="5">
    <location>
        <begin position="398"/>
        <end position="426"/>
    </location>
</feature>
<evidence type="ECO:0000313" key="7">
    <source>
        <dbReference type="EMBL" id="OOR89460.1"/>
    </source>
</evidence>
<dbReference type="Pfam" id="PF01740">
    <property type="entry name" value="STAS"/>
    <property type="match status" value="1"/>
</dbReference>
<dbReference type="SUPFAM" id="SSF52091">
    <property type="entry name" value="SpoIIaa-like"/>
    <property type="match status" value="1"/>
</dbReference>
<feature type="transmembrane region" description="Helical" evidence="5">
    <location>
        <begin position="358"/>
        <end position="378"/>
    </location>
</feature>
<feature type="transmembrane region" description="Helical" evidence="5">
    <location>
        <begin position="332"/>
        <end position="351"/>
    </location>
</feature>
<evidence type="ECO:0000313" key="10">
    <source>
        <dbReference type="Proteomes" id="UP000255279"/>
    </source>
</evidence>
<dbReference type="GO" id="GO:0055085">
    <property type="term" value="P:transmembrane transport"/>
    <property type="evidence" value="ECO:0007669"/>
    <property type="project" value="InterPro"/>
</dbReference>
<feature type="domain" description="STAS" evidence="6">
    <location>
        <begin position="453"/>
        <end position="566"/>
    </location>
</feature>
<feature type="transmembrane region" description="Helical" evidence="5">
    <location>
        <begin position="300"/>
        <end position="320"/>
    </location>
</feature>
<feature type="transmembrane region" description="Helical" evidence="5">
    <location>
        <begin position="42"/>
        <end position="69"/>
    </location>
</feature>
<feature type="transmembrane region" description="Helical" evidence="5">
    <location>
        <begin position="262"/>
        <end position="288"/>
    </location>
</feature>
<keyword evidence="2 5" id="KW-0812">Transmembrane</keyword>
<comment type="subcellular location">
    <subcellularLocation>
        <location evidence="1">Membrane</location>
        <topology evidence="1">Multi-pass membrane protein</topology>
    </subcellularLocation>
</comment>
<dbReference type="EMBL" id="UGQE01000001">
    <property type="protein sequence ID" value="STZ09815.1"/>
    <property type="molecule type" value="Genomic_DNA"/>
</dbReference>
<dbReference type="Pfam" id="PF00916">
    <property type="entry name" value="Sulfate_transp"/>
    <property type="match status" value="1"/>
</dbReference>
<dbReference type="InterPro" id="IPR011547">
    <property type="entry name" value="SLC26A/SulP_dom"/>
</dbReference>
<proteinExistence type="predicted"/>
<feature type="transmembrane region" description="Helical" evidence="5">
    <location>
        <begin position="101"/>
        <end position="122"/>
    </location>
</feature>
<dbReference type="InterPro" id="IPR001902">
    <property type="entry name" value="SLC26A/SulP_fam"/>
</dbReference>
<evidence type="ECO:0000256" key="2">
    <source>
        <dbReference type="ARBA" id="ARBA00022692"/>
    </source>
</evidence>
<dbReference type="STRING" id="34060.B0181_07235"/>
<dbReference type="Gene3D" id="3.30.750.24">
    <property type="entry name" value="STAS domain"/>
    <property type="match status" value="1"/>
</dbReference>
<evidence type="ECO:0000313" key="8">
    <source>
        <dbReference type="EMBL" id="STZ09815.1"/>
    </source>
</evidence>
<sequence length="576" mass="60860">MHAPHSNWLPDWIKALIQSPKSALPDISAGVMMSVLVIPQSLGYAALAGLPPVMGLYAAIVPTLVYAYIGASSVSAVGPVAITAIMTSSALSGYAAGSLQYVSLAVTLALMVGVVLWLASVLRLGWIMQFVSRGVSAGFISAAALLIIAGQLKSLIGMPIMGDSLISMARSLTGTQMLIHAPTAWLGLGLLGVLLLNRSKSAFAFLGKAADFAKRAFIIVLAIAAIIMAHVFDWAALGIRLLDTLPTDLPHFALPDLHPSTVIALLPSALLIALIAFISSAAIAGNYARLRSQPFSSNRELLGLGFANIASGLTGGFAVAGGLSRTSLNVALGARTPLASVVCALGLLFILQMFGAYLAGLPYALLAALIISSVVSLIDVRTLKSAWQHDKADAVSFLATFIAAITFGLNVGLVVGLLISFAAMIYRSHRVRVAVLGQVVGHKGGSEHFRNIERYQTRTFDNLLILRIDESLYFGNADSVHRTIMTLSHEHPRANEVILVMTAVNHIDLTAQEMLIALSAELTTHERRLHLAEVKGPVMDIIKHSPVTAALTGQLFLSAQAAVETLKAKGEDWHGL</sequence>
<dbReference type="InterPro" id="IPR002645">
    <property type="entry name" value="STAS_dom"/>
</dbReference>
<keyword evidence="4 5" id="KW-0472">Membrane</keyword>